<dbReference type="Pfam" id="PF00561">
    <property type="entry name" value="Abhydrolase_1"/>
    <property type="match status" value="1"/>
</dbReference>
<dbReference type="InterPro" id="IPR000073">
    <property type="entry name" value="AB_hydrolase_1"/>
</dbReference>
<dbReference type="NCBIfam" id="TIGR03056">
    <property type="entry name" value="bchO_mg_che_rel"/>
    <property type="match status" value="1"/>
</dbReference>
<name>A0A562UMB5_9SPHN</name>
<sequence length="298" mass="32047">MSSLDWERDGRSWPNRQHSRFIEADGLNFHYQQMGERPVILLLHGTGASTHSWHGVMPSLARRFAVIAPDLPLHAFTGGEPVSRRTAMPGMVRALAALLDALKIRPAAIAGHSAGAAIALEMARTGVVAETAPIIGFNPALTPFPGAAAQVFPGLAKLLLLNPFVPKIFSGLSRFAGDPERFLERSTGSRTDPVSLRCYTALFANSHHTRGALAMMAHWDLETFSKNLDQIANPVQLIHSRGDLAVPLGSVEGAAARLPNARLDVWDDLGHLAHEEAPERAAQAIADFVSEQVQGAST</sequence>
<dbReference type="AlphaFoldDB" id="A0A562UMB5"/>
<feature type="domain" description="AB hydrolase-1" evidence="1">
    <location>
        <begin position="38"/>
        <end position="278"/>
    </location>
</feature>
<dbReference type="PANTHER" id="PTHR43798">
    <property type="entry name" value="MONOACYLGLYCEROL LIPASE"/>
    <property type="match status" value="1"/>
</dbReference>
<gene>
    <name evidence="2" type="ORF">JN10_2284</name>
</gene>
<organism evidence="2 3">
    <name type="scientific">Altererythrobacter ishigakiensis</name>
    <dbReference type="NCBI Taxonomy" id="476157"/>
    <lineage>
        <taxon>Bacteria</taxon>
        <taxon>Pseudomonadati</taxon>
        <taxon>Pseudomonadota</taxon>
        <taxon>Alphaproteobacteria</taxon>
        <taxon>Sphingomonadales</taxon>
        <taxon>Erythrobacteraceae</taxon>
        <taxon>Altererythrobacter</taxon>
    </lineage>
</organism>
<dbReference type="InterPro" id="IPR050266">
    <property type="entry name" value="AB_hydrolase_sf"/>
</dbReference>
<keyword evidence="3" id="KW-1185">Reference proteome</keyword>
<dbReference type="Gene3D" id="3.40.50.1820">
    <property type="entry name" value="alpha/beta hydrolase"/>
    <property type="match status" value="1"/>
</dbReference>
<proteinExistence type="predicted"/>
<dbReference type="STRING" id="476157.GCA_001663155_00960"/>
<dbReference type="RefSeq" id="WP_067598046.1">
    <property type="nucleotide sequence ID" value="NZ_CP015963.1"/>
</dbReference>
<dbReference type="InterPro" id="IPR017497">
    <property type="entry name" value="BchO"/>
</dbReference>
<dbReference type="Proteomes" id="UP000320547">
    <property type="component" value="Unassembled WGS sequence"/>
</dbReference>
<evidence type="ECO:0000313" key="3">
    <source>
        <dbReference type="Proteomes" id="UP000320547"/>
    </source>
</evidence>
<evidence type="ECO:0000259" key="1">
    <source>
        <dbReference type="Pfam" id="PF00561"/>
    </source>
</evidence>
<dbReference type="PANTHER" id="PTHR43798:SF33">
    <property type="entry name" value="HYDROLASE, PUTATIVE (AFU_ORTHOLOGUE AFUA_2G14860)-RELATED"/>
    <property type="match status" value="1"/>
</dbReference>
<dbReference type="EMBL" id="VLLK01000002">
    <property type="protein sequence ID" value="TWJ06748.1"/>
    <property type="molecule type" value="Genomic_DNA"/>
</dbReference>
<dbReference type="InterPro" id="IPR029058">
    <property type="entry name" value="AB_hydrolase_fold"/>
</dbReference>
<comment type="caution">
    <text evidence="2">The sequence shown here is derived from an EMBL/GenBank/DDBJ whole genome shotgun (WGS) entry which is preliminary data.</text>
</comment>
<accession>A0A562UMB5</accession>
<protein>
    <submittedName>
        <fullName evidence="2">Magnesium chelatase accessory protein</fullName>
    </submittedName>
</protein>
<dbReference type="SUPFAM" id="SSF53474">
    <property type="entry name" value="alpha/beta-Hydrolases"/>
    <property type="match status" value="1"/>
</dbReference>
<dbReference type="OrthoDB" id="27092at2"/>
<evidence type="ECO:0000313" key="2">
    <source>
        <dbReference type="EMBL" id="TWJ06748.1"/>
    </source>
</evidence>
<dbReference type="GO" id="GO:0016020">
    <property type="term" value="C:membrane"/>
    <property type="evidence" value="ECO:0007669"/>
    <property type="project" value="TreeGrafter"/>
</dbReference>
<reference evidence="2 3" key="1">
    <citation type="submission" date="2019-07" db="EMBL/GenBank/DDBJ databases">
        <title>Genomic Encyclopedia of Archaeal and Bacterial Type Strains, Phase II (KMG-II): from individual species to whole genera.</title>
        <authorList>
            <person name="Goeker M."/>
        </authorList>
    </citation>
    <scope>NUCLEOTIDE SEQUENCE [LARGE SCALE GENOMIC DNA]</scope>
    <source>
        <strain evidence="2 3">ATCC BAA-2084</strain>
    </source>
</reference>